<feature type="chain" id="PRO_5040110320" description="F5/8 type C domain-containing protein" evidence="3">
    <location>
        <begin position="19"/>
        <end position="675"/>
    </location>
</feature>
<dbReference type="PANTHER" id="PTHR32208">
    <property type="entry name" value="SECRETED PROTEIN-RELATED"/>
    <property type="match status" value="1"/>
</dbReference>
<keyword evidence="2 3" id="KW-0732">Signal</keyword>
<dbReference type="InterPro" id="IPR015202">
    <property type="entry name" value="GO-like_E_set"/>
</dbReference>
<dbReference type="InterPro" id="IPR014756">
    <property type="entry name" value="Ig_E-set"/>
</dbReference>
<evidence type="ECO:0000256" key="2">
    <source>
        <dbReference type="ARBA" id="ARBA00022729"/>
    </source>
</evidence>
<dbReference type="InterPro" id="IPR009880">
    <property type="entry name" value="Glyoxal_oxidase_N"/>
</dbReference>
<dbReference type="InterPro" id="IPR037293">
    <property type="entry name" value="Gal_Oxidase_central_sf"/>
</dbReference>
<dbReference type="Pfam" id="PF09118">
    <property type="entry name" value="GO-like_E_set"/>
    <property type="match status" value="1"/>
</dbReference>
<dbReference type="AlphaFoldDB" id="A0A9P0A6W3"/>
<dbReference type="Pfam" id="PF07250">
    <property type="entry name" value="Glyoxal_oxid_N"/>
    <property type="match status" value="1"/>
</dbReference>
<dbReference type="PANTHER" id="PTHR32208:SF68">
    <property type="entry name" value="GALACTOSE OXIDASE"/>
    <property type="match status" value="1"/>
</dbReference>
<evidence type="ECO:0000313" key="6">
    <source>
        <dbReference type="Proteomes" id="UP001152759"/>
    </source>
</evidence>
<evidence type="ECO:0000256" key="1">
    <source>
        <dbReference type="ARBA" id="ARBA00022441"/>
    </source>
</evidence>
<dbReference type="SMART" id="SM00231">
    <property type="entry name" value="FA58C"/>
    <property type="match status" value="1"/>
</dbReference>
<dbReference type="InterPro" id="IPR006652">
    <property type="entry name" value="Kelch_1"/>
</dbReference>
<evidence type="ECO:0000256" key="3">
    <source>
        <dbReference type="SAM" id="SignalP"/>
    </source>
</evidence>
<dbReference type="PROSITE" id="PS50022">
    <property type="entry name" value="FA58C_3"/>
    <property type="match status" value="1"/>
</dbReference>
<dbReference type="CDD" id="cd02851">
    <property type="entry name" value="E_set_GO_C"/>
    <property type="match status" value="1"/>
</dbReference>
<dbReference type="SUPFAM" id="SSF50965">
    <property type="entry name" value="Galactose oxidase, central domain"/>
    <property type="match status" value="1"/>
</dbReference>
<dbReference type="InterPro" id="IPR000421">
    <property type="entry name" value="FA58C"/>
</dbReference>
<reference evidence="5" key="1">
    <citation type="submission" date="2021-12" db="EMBL/GenBank/DDBJ databases">
        <authorList>
            <person name="King R."/>
        </authorList>
    </citation>
    <scope>NUCLEOTIDE SEQUENCE</scope>
</reference>
<dbReference type="InterPro" id="IPR013783">
    <property type="entry name" value="Ig-like_fold"/>
</dbReference>
<dbReference type="SUPFAM" id="SSF49785">
    <property type="entry name" value="Galactose-binding domain-like"/>
    <property type="match status" value="1"/>
</dbReference>
<feature type="domain" description="F5/8 type C" evidence="4">
    <location>
        <begin position="43"/>
        <end position="189"/>
    </location>
</feature>
<evidence type="ECO:0000259" key="4">
    <source>
        <dbReference type="PROSITE" id="PS50022"/>
    </source>
</evidence>
<keyword evidence="1" id="KW-0880">Kelch repeat</keyword>
<feature type="signal peptide" evidence="3">
    <location>
        <begin position="1"/>
        <end position="18"/>
    </location>
</feature>
<keyword evidence="6" id="KW-1185">Reference proteome</keyword>
<dbReference type="EMBL" id="OU963863">
    <property type="protein sequence ID" value="CAH0385208.1"/>
    <property type="molecule type" value="Genomic_DNA"/>
</dbReference>
<dbReference type="SMART" id="SM00612">
    <property type="entry name" value="Kelch"/>
    <property type="match status" value="3"/>
</dbReference>
<dbReference type="InterPro" id="IPR008979">
    <property type="entry name" value="Galactose-bd-like_sf"/>
</dbReference>
<dbReference type="Proteomes" id="UP001152759">
    <property type="component" value="Chromosome 2"/>
</dbReference>
<dbReference type="Gene3D" id="2.60.40.10">
    <property type="entry name" value="Immunoglobulins"/>
    <property type="match status" value="1"/>
</dbReference>
<accession>A0A9P0A6W3</accession>
<dbReference type="Gene3D" id="2.130.10.80">
    <property type="entry name" value="Galactose oxidase/kelch, beta-propeller"/>
    <property type="match status" value="1"/>
</dbReference>
<proteinExistence type="predicted"/>
<dbReference type="Pfam" id="PF00754">
    <property type="entry name" value="F5_F8_type_C"/>
    <property type="match status" value="1"/>
</dbReference>
<dbReference type="InterPro" id="IPR011043">
    <property type="entry name" value="Gal_Oxase/kelch_b-propeller"/>
</dbReference>
<organism evidence="5 6">
    <name type="scientific">Bemisia tabaci</name>
    <name type="common">Sweetpotato whitefly</name>
    <name type="synonym">Aleurodes tabaci</name>
    <dbReference type="NCBI Taxonomy" id="7038"/>
    <lineage>
        <taxon>Eukaryota</taxon>
        <taxon>Metazoa</taxon>
        <taxon>Ecdysozoa</taxon>
        <taxon>Arthropoda</taxon>
        <taxon>Hexapoda</taxon>
        <taxon>Insecta</taxon>
        <taxon>Pterygota</taxon>
        <taxon>Neoptera</taxon>
        <taxon>Paraneoptera</taxon>
        <taxon>Hemiptera</taxon>
        <taxon>Sternorrhyncha</taxon>
        <taxon>Aleyrodoidea</taxon>
        <taxon>Aleyrodidae</taxon>
        <taxon>Aleyrodinae</taxon>
        <taxon>Bemisia</taxon>
    </lineage>
</organism>
<evidence type="ECO:0000313" key="5">
    <source>
        <dbReference type="EMBL" id="CAH0385208.1"/>
    </source>
</evidence>
<dbReference type="Gene3D" id="2.60.120.260">
    <property type="entry name" value="Galactose-binding domain-like"/>
    <property type="match status" value="1"/>
</dbReference>
<sequence length="675" mass="71250">MTLTVILLSMTLIGGCYSTNLAESLIAEGITDFNATLLGQTLLAAPPIGTLLNRAGWTVTCDSSHAGNECAKVLDGNVNTFWHSEYQPTAKPLPHTITIDMKAVKTANGLSMLPRQDGNTNGLIAGHTISVSQDGRNWELVAFGTWYADNTEKISEFEAVKARYMRLVHTTEPKNQAFTAIAEINVYASASYTAPQANLGIWGPTIDTPIVPVAVAVLPNGNVLMWSSYAKDSFVNGPGGVTLTAIYNPNDRTITQRTVSNTRHDMFCPGCSIDFNGRVIVTGGNSAPRTSIYDPASNSWISAPDMNIARGYQSSCTCSSGRVFTIGGSWSGNQNVVKNGEIYDTATNKWTLLPGCPVKPMLTADKKGTYRADNHAMLFAWSNDAVLQAGPSTAMNWYTVTGTGGQRSAGSRGGGPDAMCGVAVMFDAVGGKILVAGGSPNYDDTAATTNAYVITIGQPNANVAVKATGNKMTYPRIFVNAVVLPNGEVFICGGQGVGLPFQDTGAQLTSEIYSPKDDRFRLAATNSIPRVYHSVALLMKDGTVVCGGGGLCGTCKTNHFNFQTYSPSYLFNADGSRATRPVITGVSATTIKPGGRLVIKTDGGVATASLCRLGSATHSVNTDQRRVALDLKAAGTNAYSVTLPADPGKLLPGYWFLFVLNAKGTPSSGTTIKVT</sequence>
<gene>
    <name evidence="5" type="ORF">BEMITA_LOCUS4460</name>
</gene>
<name>A0A9P0A6W3_BEMTA</name>
<protein>
    <recommendedName>
        <fullName evidence="4">F5/8 type C domain-containing protein</fullName>
    </recommendedName>
</protein>
<dbReference type="SUPFAM" id="SSF81296">
    <property type="entry name" value="E set domains"/>
    <property type="match status" value="1"/>
</dbReference>